<accession>A0AAU7MWW7</accession>
<gene>
    <name evidence="1" type="ORF">ABNE31_14640</name>
</gene>
<reference evidence="1" key="1">
    <citation type="submission" date="2024-05" db="EMBL/GenBank/DDBJ databases">
        <title>Draft Genome Sequences of Flagellimonas sp. MMG031 and Marinobacter sp. MMG032 Isolated from the dinoflagellate Symbiodinium pilosum.</title>
        <authorList>
            <person name="Shikuma N.J."/>
            <person name="Farrell M.V."/>
        </authorList>
    </citation>
    <scope>NUCLEOTIDE SEQUENCE</scope>
    <source>
        <strain evidence="1">MMG031</strain>
    </source>
</reference>
<protein>
    <submittedName>
        <fullName evidence="1">Uncharacterized protein</fullName>
    </submittedName>
</protein>
<dbReference type="KEGG" id="fld:ABNE31_14640"/>
<dbReference type="AlphaFoldDB" id="A0AAU7MWW7"/>
<evidence type="ECO:0000313" key="1">
    <source>
        <dbReference type="EMBL" id="XBQ22833.1"/>
    </source>
</evidence>
<name>A0AAU7MWW7_9FLAO</name>
<sequence>MKKWLSGNPGQPLSMDLVYNPSEGRVSDTGDLAYYHCTALGNGFIKYLVD</sequence>
<organism evidence="1">
    <name type="scientific">Flagellimonas sp. MMG031</name>
    <dbReference type="NCBI Taxonomy" id="3158549"/>
    <lineage>
        <taxon>Bacteria</taxon>
        <taxon>Pseudomonadati</taxon>
        <taxon>Bacteroidota</taxon>
        <taxon>Flavobacteriia</taxon>
        <taxon>Flavobacteriales</taxon>
        <taxon>Flavobacteriaceae</taxon>
        <taxon>Flagellimonas</taxon>
    </lineage>
</organism>
<dbReference type="EMBL" id="CP157804">
    <property type="protein sequence ID" value="XBQ22833.1"/>
    <property type="molecule type" value="Genomic_DNA"/>
</dbReference>
<dbReference type="RefSeq" id="WP_349351662.1">
    <property type="nucleotide sequence ID" value="NZ_CP157804.1"/>
</dbReference>
<proteinExistence type="predicted"/>